<feature type="site" description="Important for catalysis" evidence="6">
    <location>
        <position position="210"/>
    </location>
</feature>
<dbReference type="Pfam" id="PF02812">
    <property type="entry name" value="ELFV_dehydrog_N"/>
    <property type="match status" value="1"/>
</dbReference>
<keyword evidence="2 5" id="KW-0560">Oxidoreductase</keyword>
<organism evidence="9 10">
    <name type="scientific">Phaedon cochleariae</name>
    <name type="common">Mustard beetle</name>
    <dbReference type="NCBI Taxonomy" id="80249"/>
    <lineage>
        <taxon>Eukaryota</taxon>
        <taxon>Metazoa</taxon>
        <taxon>Ecdysozoa</taxon>
        <taxon>Arthropoda</taxon>
        <taxon>Hexapoda</taxon>
        <taxon>Insecta</taxon>
        <taxon>Pterygota</taxon>
        <taxon>Neoptera</taxon>
        <taxon>Endopterygota</taxon>
        <taxon>Coleoptera</taxon>
        <taxon>Polyphaga</taxon>
        <taxon>Cucujiformia</taxon>
        <taxon>Chrysomeloidea</taxon>
        <taxon>Chrysomelidae</taxon>
        <taxon>Chrysomelinae</taxon>
        <taxon>Chrysomelini</taxon>
        <taxon>Phaedon</taxon>
    </lineage>
</organism>
<dbReference type="Gene3D" id="3.40.50.720">
    <property type="entry name" value="NAD(P)-binding Rossmann-like Domain"/>
    <property type="match status" value="1"/>
</dbReference>
<proteinExistence type="inferred from homology"/>
<dbReference type="Proteomes" id="UP001153737">
    <property type="component" value="Chromosome 12"/>
</dbReference>
<dbReference type="InterPro" id="IPR046346">
    <property type="entry name" value="Aminoacid_DH-like_N_sf"/>
</dbReference>
<reference evidence="9" key="2">
    <citation type="submission" date="2022-10" db="EMBL/GenBank/DDBJ databases">
        <authorList>
            <consortium name="ENA_rothamsted_submissions"/>
            <consortium name="culmorum"/>
            <person name="King R."/>
        </authorList>
    </citation>
    <scope>NUCLEOTIDE SEQUENCE</scope>
</reference>
<dbReference type="SUPFAM" id="SSF53223">
    <property type="entry name" value="Aminoacid dehydrogenase-like, N-terminal domain"/>
    <property type="match status" value="1"/>
</dbReference>
<dbReference type="GO" id="GO:0005739">
    <property type="term" value="C:mitochondrion"/>
    <property type="evidence" value="ECO:0007669"/>
    <property type="project" value="TreeGrafter"/>
</dbReference>
<dbReference type="AlphaFoldDB" id="A0A9P0DIK0"/>
<comment type="catalytic activity">
    <reaction evidence="4">
        <text>L-glutamate + NADP(+) + H2O = 2-oxoglutarate + NH4(+) + NADPH + H(+)</text>
        <dbReference type="Rhea" id="RHEA:11612"/>
        <dbReference type="ChEBI" id="CHEBI:15377"/>
        <dbReference type="ChEBI" id="CHEBI:15378"/>
        <dbReference type="ChEBI" id="CHEBI:16810"/>
        <dbReference type="ChEBI" id="CHEBI:28938"/>
        <dbReference type="ChEBI" id="CHEBI:29985"/>
        <dbReference type="ChEBI" id="CHEBI:57783"/>
        <dbReference type="ChEBI" id="CHEBI:58349"/>
        <dbReference type="EC" id="1.4.1.3"/>
    </reaction>
</comment>
<dbReference type="PANTHER" id="PTHR11606:SF13">
    <property type="entry name" value="GLUTAMATE DEHYDROGENASE 1, MITOCHONDRIAL"/>
    <property type="match status" value="1"/>
</dbReference>
<comment type="catalytic activity">
    <reaction evidence="3">
        <text>L-glutamate + NAD(+) + H2O = 2-oxoglutarate + NH4(+) + NADH + H(+)</text>
        <dbReference type="Rhea" id="RHEA:15133"/>
        <dbReference type="ChEBI" id="CHEBI:15377"/>
        <dbReference type="ChEBI" id="CHEBI:15378"/>
        <dbReference type="ChEBI" id="CHEBI:16810"/>
        <dbReference type="ChEBI" id="CHEBI:28938"/>
        <dbReference type="ChEBI" id="CHEBI:29985"/>
        <dbReference type="ChEBI" id="CHEBI:57540"/>
        <dbReference type="ChEBI" id="CHEBI:57945"/>
        <dbReference type="EC" id="1.4.1.3"/>
    </reaction>
</comment>
<name>A0A9P0DIK0_PHACE</name>
<dbReference type="InterPro" id="IPR006095">
    <property type="entry name" value="Glu/Leu/Phe/Val/Trp_DH"/>
</dbReference>
<dbReference type="Gene3D" id="3.40.50.10860">
    <property type="entry name" value="Leucine Dehydrogenase, chain A, domain 1"/>
    <property type="match status" value="1"/>
</dbReference>
<dbReference type="SMART" id="SM00839">
    <property type="entry name" value="ELFV_dehydrog"/>
    <property type="match status" value="1"/>
</dbReference>
<dbReference type="InterPro" id="IPR036291">
    <property type="entry name" value="NAD(P)-bd_dom_sf"/>
</dbReference>
<keyword evidence="10" id="KW-1185">Reference proteome</keyword>
<dbReference type="InterPro" id="IPR006097">
    <property type="entry name" value="Glu/Leu/Phe/Val/Trp_DH_dimer"/>
</dbReference>
<gene>
    <name evidence="9" type="ORF">PHAECO_LOCUS2873</name>
</gene>
<dbReference type="GO" id="GO:0004352">
    <property type="term" value="F:glutamate dehydrogenase (NAD+) activity"/>
    <property type="evidence" value="ECO:0007669"/>
    <property type="project" value="TreeGrafter"/>
</dbReference>
<reference evidence="9" key="1">
    <citation type="submission" date="2022-01" db="EMBL/GenBank/DDBJ databases">
        <authorList>
            <person name="King R."/>
        </authorList>
    </citation>
    <scope>NUCLEOTIDE SEQUENCE</scope>
</reference>
<evidence type="ECO:0000256" key="3">
    <source>
        <dbReference type="ARBA" id="ARBA00047867"/>
    </source>
</evidence>
<evidence type="ECO:0000256" key="7">
    <source>
        <dbReference type="RuleBase" id="RU004417"/>
    </source>
</evidence>
<dbReference type="OrthoDB" id="6718861at2759"/>
<dbReference type="InterPro" id="IPR006096">
    <property type="entry name" value="Glu/Leu/Phe/Val/Trp_DH_C"/>
</dbReference>
<feature type="domain" description="Glutamate/phenylalanine/leucine/valine/L-tryptophan dehydrogenase C-terminal" evidence="8">
    <location>
        <begin position="277"/>
        <end position="530"/>
    </location>
</feature>
<evidence type="ECO:0000313" key="9">
    <source>
        <dbReference type="EMBL" id="CAH1118827.1"/>
    </source>
</evidence>
<evidence type="ECO:0000256" key="1">
    <source>
        <dbReference type="ARBA" id="ARBA00006382"/>
    </source>
</evidence>
<dbReference type="GO" id="GO:0006538">
    <property type="term" value="P:L-glutamate catabolic process"/>
    <property type="evidence" value="ECO:0007669"/>
    <property type="project" value="TreeGrafter"/>
</dbReference>
<dbReference type="InterPro" id="IPR014362">
    <property type="entry name" value="Glu_DH"/>
</dbReference>
<dbReference type="Pfam" id="PF00208">
    <property type="entry name" value="ELFV_dehydrog"/>
    <property type="match status" value="1"/>
</dbReference>
<evidence type="ECO:0000259" key="8">
    <source>
        <dbReference type="SMART" id="SM00839"/>
    </source>
</evidence>
<accession>A0A9P0DIK0</accession>
<evidence type="ECO:0000256" key="6">
    <source>
        <dbReference type="PIRSR" id="PIRSR000185-3"/>
    </source>
</evidence>
<dbReference type="PIRSF" id="PIRSF000185">
    <property type="entry name" value="Glu_DH"/>
    <property type="match status" value="1"/>
</dbReference>
<evidence type="ECO:0000256" key="2">
    <source>
        <dbReference type="ARBA" id="ARBA00023002"/>
    </source>
</evidence>
<dbReference type="PRINTS" id="PR00082">
    <property type="entry name" value="GLFDHDRGNASE"/>
</dbReference>
<dbReference type="EMBL" id="OU896718">
    <property type="protein sequence ID" value="CAH1118827.1"/>
    <property type="molecule type" value="Genomic_DNA"/>
</dbReference>
<comment type="similarity">
    <text evidence="1 5 7">Belongs to the Glu/Leu/Phe/Val dehydrogenases family.</text>
</comment>
<dbReference type="PANTHER" id="PTHR11606">
    <property type="entry name" value="GLUTAMATE DEHYDROGENASE"/>
    <property type="match status" value="1"/>
</dbReference>
<evidence type="ECO:0000256" key="4">
    <source>
        <dbReference type="ARBA" id="ARBA00048577"/>
    </source>
</evidence>
<evidence type="ECO:0000313" key="10">
    <source>
        <dbReference type="Proteomes" id="UP001153737"/>
    </source>
</evidence>
<evidence type="ECO:0000256" key="5">
    <source>
        <dbReference type="PIRNR" id="PIRNR000185"/>
    </source>
</evidence>
<sequence>MAFIANSNVGSSSIKIKNIIPPLPLSPGQYEIPERYKNSFYLANAAFFDSTNWFLHRAYEVIFPTIEEKMRSIRPKLNKDEIFSKTEGMVNILDQCNSVIDIRFPVKRDNGKYEMIRGFRANHGLASGFRACLGGFRIHENITRDDMKALSVLSTYKNACVGVNMAGAHGGLKIRPQNYSVDELRNIVERYASELVEKGYCSERDVVQPDINTSSREMSWISNTFAKSTGSIYVAAGGKPPDYGGLENYDSMSSQGAYIALQFCLGNEDLMKKCGLAVGLKGKTFIIQGLGKLGKPLARLLIKNGSICVGVKDHDAYIYDARGIDLEKLLEHKNHTGSIKNFGLCKELTDDNIYKEECDILILAARQKSLVCHIARDVKAKLILEASDGPITPSAHKILTSKSKLVVPDIYSCSGSTIASYLEYIWNLQHAGSTNMDVLRFSSDIYGDALKQMADFQQKLALISPSHENHFDTTIVDEKIVSNTIEKILHTAGSEMLEITNSHNLGTDIRTAAYMVAIDTIFKALFHDQKFI</sequence>
<protein>
    <recommendedName>
        <fullName evidence="5">Glutamate dehydrogenase</fullName>
    </recommendedName>
</protein>
<dbReference type="SUPFAM" id="SSF51735">
    <property type="entry name" value="NAD(P)-binding Rossmann-fold domains"/>
    <property type="match status" value="1"/>
</dbReference>